<comment type="similarity">
    <text evidence="1">Belongs to the eukaryotic ribosomal protein eL33 family.</text>
</comment>
<sequence length="436" mass="45632">MDKVVPLITSFLDQQARPQVQTKVTEQINSTKGDLKHDLPTTILNYLSGKDGHDGAGSNAMVSQLVSALGPNLLKSVTSVTNSTVDTASEGMDTLLTNGIMNIAKSVLTQSATNAKGGPAETGGINFDFLKSGKEGMVNTTMAASEPVIKQISENMSAKLSSAIPGAIGNALQSMMGQQAGGSGGALGMATGLMSTFMNYGNGTAPADPAATAGNVAPVAGGKGPIQQLCQSMLRPKIAILLKPYLAKFETQMAQTLERELREKVFSSEYIKATVMGMLTGGGQGGSKHALLGGVMNAMMGSQGSSNASGSGQQSGQSAALNALGSLASSFMKKYLYAKGRVLGFKRAKRNQRPDISLVQIEGVKTAADTEFYLGKRIAFVYRAKREVNGSKIRCIWGRITRSHGGSGAVKARFRNNLPAKSFGASVRVMMYPSRV</sequence>
<proteinExistence type="inferred from homology"/>
<dbReference type="InterPro" id="IPR001780">
    <property type="entry name" value="Ribosomal_eL33"/>
</dbReference>
<evidence type="ECO:0000256" key="3">
    <source>
        <dbReference type="ARBA" id="ARBA00023274"/>
    </source>
</evidence>
<organism evidence="4 5">
    <name type="scientific">Linnemannia gamsii</name>
    <dbReference type="NCBI Taxonomy" id="64522"/>
    <lineage>
        <taxon>Eukaryota</taxon>
        <taxon>Fungi</taxon>
        <taxon>Fungi incertae sedis</taxon>
        <taxon>Mucoromycota</taxon>
        <taxon>Mortierellomycotina</taxon>
        <taxon>Mortierellomycetes</taxon>
        <taxon>Mortierellales</taxon>
        <taxon>Mortierellaceae</taxon>
        <taxon>Linnemannia</taxon>
    </lineage>
</organism>
<dbReference type="Gene3D" id="2.40.10.190">
    <property type="entry name" value="translation elongation factor selb, chain A, domain 4"/>
    <property type="match status" value="1"/>
</dbReference>
<evidence type="ECO:0000313" key="5">
    <source>
        <dbReference type="Proteomes" id="UP001194696"/>
    </source>
</evidence>
<dbReference type="SUPFAM" id="SSF50447">
    <property type="entry name" value="Translation proteins"/>
    <property type="match status" value="1"/>
</dbReference>
<evidence type="ECO:0000256" key="2">
    <source>
        <dbReference type="ARBA" id="ARBA00022980"/>
    </source>
</evidence>
<evidence type="ECO:0000313" key="4">
    <source>
        <dbReference type="EMBL" id="KAG0295964.1"/>
    </source>
</evidence>
<evidence type="ECO:0008006" key="6">
    <source>
        <dbReference type="Google" id="ProtNLM"/>
    </source>
</evidence>
<dbReference type="EMBL" id="JAAAIM010000069">
    <property type="protein sequence ID" value="KAG0295964.1"/>
    <property type="molecule type" value="Genomic_DNA"/>
</dbReference>
<comment type="caution">
    <text evidence="4">The sequence shown here is derived from an EMBL/GenBank/DDBJ whole genome shotgun (WGS) entry which is preliminary data.</text>
</comment>
<gene>
    <name evidence="4" type="ORF">BGZ96_010495</name>
</gene>
<keyword evidence="2" id="KW-0689">Ribosomal protein</keyword>
<dbReference type="InterPro" id="IPR009000">
    <property type="entry name" value="Transl_B-barrel_sf"/>
</dbReference>
<dbReference type="InterPro" id="IPR038661">
    <property type="entry name" value="Ribosomal_eL33_sf"/>
</dbReference>
<keyword evidence="3" id="KW-0687">Ribonucleoprotein</keyword>
<dbReference type="HAMAP" id="MF_00573">
    <property type="entry name" value="Ribosomal_eL33"/>
    <property type="match status" value="1"/>
</dbReference>
<dbReference type="Proteomes" id="UP001194696">
    <property type="component" value="Unassembled WGS sequence"/>
</dbReference>
<evidence type="ECO:0000256" key="1">
    <source>
        <dbReference type="ARBA" id="ARBA00009269"/>
    </source>
</evidence>
<dbReference type="Pfam" id="PF01247">
    <property type="entry name" value="Ribosomal_L35Ae"/>
    <property type="match status" value="1"/>
</dbReference>
<dbReference type="PANTHER" id="PTHR10902">
    <property type="entry name" value="60S RIBOSOMAL PROTEIN L35A"/>
    <property type="match status" value="1"/>
</dbReference>
<accession>A0ABQ7KCM3</accession>
<reference evidence="4 5" key="1">
    <citation type="journal article" date="2020" name="Fungal Divers.">
        <title>Resolving the Mortierellaceae phylogeny through synthesis of multi-gene phylogenetics and phylogenomics.</title>
        <authorList>
            <person name="Vandepol N."/>
            <person name="Liber J."/>
            <person name="Desiro A."/>
            <person name="Na H."/>
            <person name="Kennedy M."/>
            <person name="Barry K."/>
            <person name="Grigoriev I.V."/>
            <person name="Miller A.N."/>
            <person name="O'Donnell K."/>
            <person name="Stajich J.E."/>
            <person name="Bonito G."/>
        </authorList>
    </citation>
    <scope>NUCLEOTIDE SEQUENCE [LARGE SCALE GENOMIC DNA]</scope>
    <source>
        <strain evidence="4 5">AD045</strain>
    </source>
</reference>
<keyword evidence="5" id="KW-1185">Reference proteome</keyword>
<name>A0ABQ7KCM3_9FUNG</name>
<protein>
    <recommendedName>
        <fullName evidence="6">Ribosomal protein L35Ae</fullName>
    </recommendedName>
</protein>